<sequence>MVYKANKQLLTLKSDGRVISKLQAIQRTQLKRKTTMRLHFIILFFILFTKLSFGQDVITYEVNGKYGLKDSIGDILTPPMYDYIKYFSEGFAVIVIDYKYGYIAKNGKEIVHPKYDYVQDFQEGFAAVGIIRNNVGKYGFIDNTGNEVIPLKYDYVRSFWGNRAVVARQIYRTTFDEHAGKIKIIDYEYGVINSKGKKVTPLKYYELVGPFFNGETSVKKNGKWGLYDKNGKKILPIMYEAISTFPSKGLYGVKLNEKWGFVNAKNQVIIPFQFFYIDTEGGFNDGKINVSRHEWEKGYYIDENGKKIP</sequence>
<evidence type="ECO:0008006" key="3">
    <source>
        <dbReference type="Google" id="ProtNLM"/>
    </source>
</evidence>
<proteinExistence type="predicted"/>
<dbReference type="EMBL" id="PJNI01000027">
    <property type="protein sequence ID" value="PKR79485.1"/>
    <property type="molecule type" value="Genomic_DNA"/>
</dbReference>
<evidence type="ECO:0000313" key="1">
    <source>
        <dbReference type="EMBL" id="PKR79485.1"/>
    </source>
</evidence>
<reference evidence="1 2" key="1">
    <citation type="submission" date="2017-12" db="EMBL/GenBank/DDBJ databases">
        <title>The draft genome sequence of Brumimicrobium saltpan LHR20.</title>
        <authorList>
            <person name="Do Z.-J."/>
            <person name="Luo H.-R."/>
        </authorList>
    </citation>
    <scope>NUCLEOTIDE SEQUENCE [LARGE SCALE GENOMIC DNA]</scope>
    <source>
        <strain evidence="1 2">LHR20</strain>
    </source>
</reference>
<comment type="caution">
    <text evidence="1">The sequence shown here is derived from an EMBL/GenBank/DDBJ whole genome shotgun (WGS) entry which is preliminary data.</text>
</comment>
<organism evidence="1 2">
    <name type="scientific">Brumimicrobium salinarum</name>
    <dbReference type="NCBI Taxonomy" id="2058658"/>
    <lineage>
        <taxon>Bacteria</taxon>
        <taxon>Pseudomonadati</taxon>
        <taxon>Bacteroidota</taxon>
        <taxon>Flavobacteriia</taxon>
        <taxon>Flavobacteriales</taxon>
        <taxon>Crocinitomicaceae</taxon>
        <taxon>Brumimicrobium</taxon>
    </lineage>
</organism>
<protein>
    <recommendedName>
        <fullName evidence="3">WG repeat-containing protein</fullName>
    </recommendedName>
</protein>
<dbReference type="OrthoDB" id="5464673at2"/>
<keyword evidence="2" id="KW-1185">Reference proteome</keyword>
<dbReference type="AlphaFoldDB" id="A0A2I0QYR8"/>
<evidence type="ECO:0000313" key="2">
    <source>
        <dbReference type="Proteomes" id="UP000236654"/>
    </source>
</evidence>
<name>A0A2I0QYR8_9FLAO</name>
<dbReference type="PANTHER" id="PTHR37841">
    <property type="entry name" value="GLR2918 PROTEIN"/>
    <property type="match status" value="1"/>
</dbReference>
<dbReference type="InterPro" id="IPR032774">
    <property type="entry name" value="WG_beta_rep"/>
</dbReference>
<gene>
    <name evidence="1" type="ORF">CW751_14760</name>
</gene>
<accession>A0A2I0QYR8</accession>
<dbReference type="Proteomes" id="UP000236654">
    <property type="component" value="Unassembled WGS sequence"/>
</dbReference>
<dbReference type="Pfam" id="PF14903">
    <property type="entry name" value="WG_beta_rep"/>
    <property type="match status" value="3"/>
</dbReference>
<dbReference type="PANTHER" id="PTHR37841:SF1">
    <property type="entry name" value="DUF3298 DOMAIN-CONTAINING PROTEIN"/>
    <property type="match status" value="1"/>
</dbReference>
<dbReference type="SUPFAM" id="SSF69360">
    <property type="entry name" value="Cell wall binding repeat"/>
    <property type="match status" value="1"/>
</dbReference>